<reference evidence="4" key="1">
    <citation type="journal article" date="2019" name="Int. J. Syst. Evol. Microbiol.">
        <title>The Global Catalogue of Microorganisms (GCM) 10K type strain sequencing project: providing services to taxonomists for standard genome sequencing and annotation.</title>
        <authorList>
            <consortium name="The Broad Institute Genomics Platform"/>
            <consortium name="The Broad Institute Genome Sequencing Center for Infectious Disease"/>
            <person name="Wu L."/>
            <person name="Ma J."/>
        </authorList>
    </citation>
    <scope>NUCLEOTIDE SEQUENCE [LARGE SCALE GENOMIC DNA]</scope>
    <source>
        <strain evidence="4">CCUG 59858</strain>
    </source>
</reference>
<evidence type="ECO:0000313" key="3">
    <source>
        <dbReference type="EMBL" id="MFC3907948.1"/>
    </source>
</evidence>
<comment type="caution">
    <text evidence="3">The sequence shown here is derived from an EMBL/GenBank/DDBJ whole genome shotgun (WGS) entry which is preliminary data.</text>
</comment>
<name>A0ABV8CCD7_9GAMM</name>
<organism evidence="3 4">
    <name type="scientific">Legionella dresdenensis</name>
    <dbReference type="NCBI Taxonomy" id="450200"/>
    <lineage>
        <taxon>Bacteria</taxon>
        <taxon>Pseudomonadati</taxon>
        <taxon>Pseudomonadota</taxon>
        <taxon>Gammaproteobacteria</taxon>
        <taxon>Legionellales</taxon>
        <taxon>Legionellaceae</taxon>
        <taxon>Legionella</taxon>
    </lineage>
</organism>
<sequence length="324" mass="36473">MNINFGRKAILTGVAGLVLINTVHAQIANSHADLYTTSACNFVINAPHYFDHSVGGVDFTEFNTKYIWLSANMGNMISRFDTDHDYEIITPFGPYYFRLNGIAYNPTGTDQTYIYDITWAFGSVPSAAGTYTVNAYNSERAPVFYRTIDTIGDSITWWQYGRYLRCLMRDGGLHYDFTGTHTDVFGFPHDGHGGDTTTDVLNRMATIPVADAYFVLIGTNDQTTAIQTSDNIIEISNELHNKNPCAKIYISTLLPRNDSYNTLNQKINANLRNYNNWCDKCTLIDLGKYVYSNVNWPTYFMPDGLHPNHAGFLLIAGYLADKLK</sequence>
<dbReference type="SUPFAM" id="SSF52266">
    <property type="entry name" value="SGNH hydrolase"/>
    <property type="match status" value="1"/>
</dbReference>
<evidence type="ECO:0000259" key="2">
    <source>
        <dbReference type="Pfam" id="PF13472"/>
    </source>
</evidence>
<keyword evidence="1" id="KW-0732">Signal</keyword>
<dbReference type="PANTHER" id="PTHR30383:SF5">
    <property type="entry name" value="SGNH HYDROLASE-TYPE ESTERASE DOMAIN-CONTAINING PROTEIN"/>
    <property type="match status" value="1"/>
</dbReference>
<protein>
    <submittedName>
        <fullName evidence="3">SGNH/GDSL hydrolase family protein</fullName>
    </submittedName>
</protein>
<feature type="domain" description="SGNH hydrolase-type esterase" evidence="2">
    <location>
        <begin position="151"/>
        <end position="311"/>
    </location>
</feature>
<dbReference type="EMBL" id="JBHSAB010000001">
    <property type="protein sequence ID" value="MFC3907948.1"/>
    <property type="molecule type" value="Genomic_DNA"/>
</dbReference>
<gene>
    <name evidence="3" type="ORF">ACFORL_02485</name>
</gene>
<feature type="signal peptide" evidence="1">
    <location>
        <begin position="1"/>
        <end position="25"/>
    </location>
</feature>
<dbReference type="Pfam" id="PF13472">
    <property type="entry name" value="Lipase_GDSL_2"/>
    <property type="match status" value="1"/>
</dbReference>
<dbReference type="Gene3D" id="3.40.50.1110">
    <property type="entry name" value="SGNH hydrolase"/>
    <property type="match status" value="1"/>
</dbReference>
<dbReference type="PANTHER" id="PTHR30383">
    <property type="entry name" value="THIOESTERASE 1/PROTEASE 1/LYSOPHOSPHOLIPASE L1"/>
    <property type="match status" value="1"/>
</dbReference>
<dbReference type="Proteomes" id="UP001595758">
    <property type="component" value="Unassembled WGS sequence"/>
</dbReference>
<dbReference type="GO" id="GO:0016787">
    <property type="term" value="F:hydrolase activity"/>
    <property type="evidence" value="ECO:0007669"/>
    <property type="project" value="UniProtKB-KW"/>
</dbReference>
<keyword evidence="4" id="KW-1185">Reference proteome</keyword>
<accession>A0ABV8CCD7</accession>
<dbReference type="InterPro" id="IPR051532">
    <property type="entry name" value="Ester_Hydrolysis_Enzymes"/>
</dbReference>
<feature type="chain" id="PRO_5047420824" evidence="1">
    <location>
        <begin position="26"/>
        <end position="324"/>
    </location>
</feature>
<evidence type="ECO:0000256" key="1">
    <source>
        <dbReference type="SAM" id="SignalP"/>
    </source>
</evidence>
<evidence type="ECO:0000313" key="4">
    <source>
        <dbReference type="Proteomes" id="UP001595758"/>
    </source>
</evidence>
<proteinExistence type="predicted"/>
<keyword evidence="3" id="KW-0378">Hydrolase</keyword>
<dbReference type="InterPro" id="IPR013830">
    <property type="entry name" value="SGNH_hydro"/>
</dbReference>
<dbReference type="InterPro" id="IPR036514">
    <property type="entry name" value="SGNH_hydro_sf"/>
</dbReference>
<dbReference type="RefSeq" id="WP_382340749.1">
    <property type="nucleotide sequence ID" value="NZ_JBHSAB010000001.1"/>
</dbReference>